<protein>
    <recommendedName>
        <fullName evidence="3">LRRCT domain-containing protein</fullName>
    </recommendedName>
</protein>
<dbReference type="Proteomes" id="UP001529510">
    <property type="component" value="Unassembled WGS sequence"/>
</dbReference>
<evidence type="ECO:0000256" key="1">
    <source>
        <dbReference type="ARBA" id="ARBA00022614"/>
    </source>
</evidence>
<keyword evidence="1" id="KW-0433">Leucine-rich repeat</keyword>
<comment type="caution">
    <text evidence="4">The sequence shown here is derived from an EMBL/GenBank/DDBJ whole genome shotgun (WGS) entry which is preliminary data.</text>
</comment>
<evidence type="ECO:0000313" key="5">
    <source>
        <dbReference type="Proteomes" id="UP001529510"/>
    </source>
</evidence>
<organism evidence="4 5">
    <name type="scientific">Cirrhinus mrigala</name>
    <name type="common">Mrigala</name>
    <dbReference type="NCBI Taxonomy" id="683832"/>
    <lineage>
        <taxon>Eukaryota</taxon>
        <taxon>Metazoa</taxon>
        <taxon>Chordata</taxon>
        <taxon>Craniata</taxon>
        <taxon>Vertebrata</taxon>
        <taxon>Euteleostomi</taxon>
        <taxon>Actinopterygii</taxon>
        <taxon>Neopterygii</taxon>
        <taxon>Teleostei</taxon>
        <taxon>Ostariophysi</taxon>
        <taxon>Cypriniformes</taxon>
        <taxon>Cyprinidae</taxon>
        <taxon>Labeoninae</taxon>
        <taxon>Labeonini</taxon>
        <taxon>Cirrhinus</taxon>
    </lineage>
</organism>
<dbReference type="InterPro" id="IPR000483">
    <property type="entry name" value="Cys-rich_flank_reg_C"/>
</dbReference>
<accession>A0ABD0PT83</accession>
<keyword evidence="2" id="KW-0732">Signal</keyword>
<sequence>AIGANPLYCDCRLRWLSDWVKTGYKEPGIARCVGPHGMEGKLLLTTPAKRFECQ</sequence>
<evidence type="ECO:0000313" key="4">
    <source>
        <dbReference type="EMBL" id="KAL0177112.1"/>
    </source>
</evidence>
<evidence type="ECO:0000256" key="2">
    <source>
        <dbReference type="ARBA" id="ARBA00022729"/>
    </source>
</evidence>
<dbReference type="AlphaFoldDB" id="A0ABD0PT83"/>
<reference evidence="4 5" key="1">
    <citation type="submission" date="2024-05" db="EMBL/GenBank/DDBJ databases">
        <title>Genome sequencing and assembly of Indian major carp, Cirrhinus mrigala (Hamilton, 1822).</title>
        <authorList>
            <person name="Mohindra V."/>
            <person name="Chowdhury L.M."/>
            <person name="Lal K."/>
            <person name="Jena J.K."/>
        </authorList>
    </citation>
    <scope>NUCLEOTIDE SEQUENCE [LARGE SCALE GENOMIC DNA]</scope>
    <source>
        <strain evidence="4">CM1030</strain>
        <tissue evidence="4">Blood</tissue>
    </source>
</reference>
<dbReference type="SMART" id="SM00082">
    <property type="entry name" value="LRRCT"/>
    <property type="match status" value="1"/>
</dbReference>
<name>A0ABD0PT83_CIRMR</name>
<gene>
    <name evidence="4" type="ORF">M9458_026006</name>
</gene>
<feature type="non-terminal residue" evidence="4">
    <location>
        <position position="54"/>
    </location>
</feature>
<proteinExistence type="predicted"/>
<dbReference type="Gene3D" id="3.80.10.10">
    <property type="entry name" value="Ribonuclease Inhibitor"/>
    <property type="match status" value="1"/>
</dbReference>
<keyword evidence="5" id="KW-1185">Reference proteome</keyword>
<dbReference type="InterPro" id="IPR032675">
    <property type="entry name" value="LRR_dom_sf"/>
</dbReference>
<dbReference type="Pfam" id="PF01463">
    <property type="entry name" value="LRRCT"/>
    <property type="match status" value="1"/>
</dbReference>
<feature type="non-terminal residue" evidence="4">
    <location>
        <position position="1"/>
    </location>
</feature>
<feature type="domain" description="LRRCT" evidence="3">
    <location>
        <begin position="5"/>
        <end position="54"/>
    </location>
</feature>
<evidence type="ECO:0000259" key="3">
    <source>
        <dbReference type="SMART" id="SM00082"/>
    </source>
</evidence>
<dbReference type="EMBL" id="JAMKFB020000013">
    <property type="protein sequence ID" value="KAL0177112.1"/>
    <property type="molecule type" value="Genomic_DNA"/>
</dbReference>